<evidence type="ECO:0000256" key="1">
    <source>
        <dbReference type="SAM" id="Phobius"/>
    </source>
</evidence>
<proteinExistence type="predicted"/>
<gene>
    <name evidence="2" type="ORF">RD110_04165</name>
</gene>
<dbReference type="STRING" id="1842727.RD110_04165"/>
<evidence type="ECO:0000313" key="3">
    <source>
        <dbReference type="Proteomes" id="UP000186609"/>
    </source>
</evidence>
<dbReference type="OrthoDB" id="5688397at2"/>
<keyword evidence="1" id="KW-0472">Membrane</keyword>
<dbReference type="AlphaFoldDB" id="A0A1P8JRY1"/>
<keyword evidence="1" id="KW-0812">Transmembrane</keyword>
<dbReference type="KEGG" id="rhy:RD110_04165"/>
<organism evidence="2 3">
    <name type="scientific">Rhodoferax koreensis</name>
    <dbReference type="NCBI Taxonomy" id="1842727"/>
    <lineage>
        <taxon>Bacteria</taxon>
        <taxon>Pseudomonadati</taxon>
        <taxon>Pseudomonadota</taxon>
        <taxon>Betaproteobacteria</taxon>
        <taxon>Burkholderiales</taxon>
        <taxon>Comamonadaceae</taxon>
        <taxon>Rhodoferax</taxon>
    </lineage>
</organism>
<feature type="transmembrane region" description="Helical" evidence="1">
    <location>
        <begin position="443"/>
        <end position="465"/>
    </location>
</feature>
<name>A0A1P8JRY1_9BURK</name>
<reference evidence="2 3" key="1">
    <citation type="submission" date="2017-01" db="EMBL/GenBank/DDBJ databases">
        <authorList>
            <person name="Mah S.A."/>
            <person name="Swanson W.J."/>
            <person name="Moy G.W."/>
            <person name="Vacquier V.D."/>
        </authorList>
    </citation>
    <scope>NUCLEOTIDE SEQUENCE [LARGE SCALE GENOMIC DNA]</scope>
    <source>
        <strain evidence="2 3">DCY110</strain>
    </source>
</reference>
<dbReference type="InterPro" id="IPR011385">
    <property type="entry name" value="Site-sp_rcmbase"/>
</dbReference>
<feature type="transmembrane region" description="Helical" evidence="1">
    <location>
        <begin position="485"/>
        <end position="509"/>
    </location>
</feature>
<dbReference type="Proteomes" id="UP000186609">
    <property type="component" value="Chromosome"/>
</dbReference>
<dbReference type="Pfam" id="PF10136">
    <property type="entry name" value="SpecificRecomb"/>
    <property type="match status" value="1"/>
</dbReference>
<dbReference type="PIRSF" id="PIRSF015380">
    <property type="entry name" value="Site-sp_rcmb"/>
    <property type="match status" value="1"/>
</dbReference>
<evidence type="ECO:0000313" key="2">
    <source>
        <dbReference type="EMBL" id="APW36500.1"/>
    </source>
</evidence>
<keyword evidence="3" id="KW-1185">Reference proteome</keyword>
<protein>
    <submittedName>
        <fullName evidence="2">Recombinase</fullName>
    </submittedName>
</protein>
<accession>A0A1P8JRY1</accession>
<dbReference type="RefSeq" id="WP_076196982.1">
    <property type="nucleotide sequence ID" value="NZ_CP019236.1"/>
</dbReference>
<feature type="transmembrane region" description="Helical" evidence="1">
    <location>
        <begin position="551"/>
        <end position="575"/>
    </location>
</feature>
<dbReference type="EMBL" id="CP019236">
    <property type="protein sequence ID" value="APW36500.1"/>
    <property type="molecule type" value="Genomic_DNA"/>
</dbReference>
<feature type="transmembrane region" description="Helical" evidence="1">
    <location>
        <begin position="603"/>
        <end position="627"/>
    </location>
</feature>
<keyword evidence="1" id="KW-1133">Transmembrane helix</keyword>
<sequence>MTDLNSLLATLDPEAVLAQRHLWLIRAVSWVRGDGKTPQAAVSRLQLFMDAVEARPELQARLQLWWLKLVRSVDVTTLLADFGFAPRTAFLSELGERLRRKLLPGTPETVDASALFSMVFPSAGDARWLMALDDAQSARLAWLLTGGKRLDGTSTAEEGRDPLHADWQGIVLDAIVYCTTQMQAAGFSPELRLRMSPKVLEGRPFHSLDTDVQALREELAQRPHRTVPLEAALQRFRDRLDACRQAAASVYTHLEENGISVGMVFRLRQMRERVLRIRELLDLLLPANPGAAAVRFTARMALLSRERNSVRALIAANSTLLAAKVTERSAETGEHYITREPGEYASMLRKAAGGGALTGMTTMLKFMVVSLGLSAFWGGFWSSVVYAGSFVLIQLLHCTLATKQPAMTAPAMAAKLKNLDTPDAVTAFVDEVTHLVRSQVAAVLGNVVVVFPVVLGISALSQLTLGHPMIDAKSAQHVFDTLHLLSPALLFAAFTGLLLFAASIIAGWAENWFVLHQLDSAMRYNPRITRVLGADRALRWSVFMRDHISGFASNISLGFMLGLIPAFAGFFGIGIDVRHVTLSTGQLAAACASLGWGVVHNPVLWWCVASIPLIGALNLGVSFYFAFRVALQAHNVSGVDRARIRSAIWARWRSQPLSFFVPARR</sequence>